<evidence type="ECO:0000256" key="1">
    <source>
        <dbReference type="SAM" id="MobiDB-lite"/>
    </source>
</evidence>
<evidence type="ECO:0000313" key="4">
    <source>
        <dbReference type="Proteomes" id="UP000682733"/>
    </source>
</evidence>
<evidence type="ECO:0000313" key="3">
    <source>
        <dbReference type="EMBL" id="CAF3763625.1"/>
    </source>
</evidence>
<proteinExistence type="predicted"/>
<protein>
    <submittedName>
        <fullName evidence="3">Uncharacterized protein</fullName>
    </submittedName>
</protein>
<feature type="compositionally biased region" description="Polar residues" evidence="1">
    <location>
        <begin position="174"/>
        <end position="203"/>
    </location>
</feature>
<sequence>MAYSEDTENIEYNLNNIQEVLRDQLEQLSEKCSKPIYVLPAIDDNVESQFEQELRNESKYITEKRIILIPYLLANSHWIGILIEFQTSKQIIRAEYIDPVYGSNFIPDRLQRQLDKVYSSVVLQTKDLLKNNDRKHSAELTIKNLLTAIENDQRSDDIHQDKRQPYGNILDGNELSTYSTESKSMHSLQNDSTIRTPTTSMPTEGNDYNLVELEQQLKDGPEKLNIQFEEGGRRDDAEKAKNYLYNLQKLQKISKIIDPKSVSSISSRDDEPNRNRTDRQDRIGSSNAVTLEKNKKLLHLNELREDSATMPFCAEKTIMILLEHFEQKLLEDNRYSQSKIQ</sequence>
<dbReference type="EMBL" id="CAJNOK010006110">
    <property type="protein sequence ID" value="CAF0993810.1"/>
    <property type="molecule type" value="Genomic_DNA"/>
</dbReference>
<dbReference type="AlphaFoldDB" id="A0A8S2IMB4"/>
<organism evidence="3 4">
    <name type="scientific">Didymodactylos carnosus</name>
    <dbReference type="NCBI Taxonomy" id="1234261"/>
    <lineage>
        <taxon>Eukaryota</taxon>
        <taxon>Metazoa</taxon>
        <taxon>Spiralia</taxon>
        <taxon>Gnathifera</taxon>
        <taxon>Rotifera</taxon>
        <taxon>Eurotatoria</taxon>
        <taxon>Bdelloidea</taxon>
        <taxon>Philodinida</taxon>
        <taxon>Philodinidae</taxon>
        <taxon>Didymodactylos</taxon>
    </lineage>
</organism>
<feature type="region of interest" description="Disordered" evidence="1">
    <location>
        <begin position="260"/>
        <end position="285"/>
    </location>
</feature>
<evidence type="ECO:0000313" key="2">
    <source>
        <dbReference type="EMBL" id="CAF0993810.1"/>
    </source>
</evidence>
<reference evidence="3" key="1">
    <citation type="submission" date="2021-02" db="EMBL/GenBank/DDBJ databases">
        <authorList>
            <person name="Nowell W R."/>
        </authorList>
    </citation>
    <scope>NUCLEOTIDE SEQUENCE</scope>
</reference>
<feature type="region of interest" description="Disordered" evidence="1">
    <location>
        <begin position="156"/>
        <end position="206"/>
    </location>
</feature>
<comment type="caution">
    <text evidence="3">The sequence shown here is derived from an EMBL/GenBank/DDBJ whole genome shotgun (WGS) entry which is preliminary data.</text>
</comment>
<dbReference type="Proteomes" id="UP000677228">
    <property type="component" value="Unassembled WGS sequence"/>
</dbReference>
<gene>
    <name evidence="2" type="ORF">OVA965_LOCUS14208</name>
    <name evidence="3" type="ORF">TMI583_LOCUS14210</name>
</gene>
<dbReference type="EMBL" id="CAJOBA010006116">
    <property type="protein sequence ID" value="CAF3763625.1"/>
    <property type="molecule type" value="Genomic_DNA"/>
</dbReference>
<name>A0A8S2IMB4_9BILA</name>
<feature type="compositionally biased region" description="Basic and acidic residues" evidence="1">
    <location>
        <begin position="267"/>
        <end position="282"/>
    </location>
</feature>
<accession>A0A8S2IMB4</accession>
<dbReference type="Proteomes" id="UP000682733">
    <property type="component" value="Unassembled WGS sequence"/>
</dbReference>